<keyword evidence="1" id="KW-0805">Transcription regulation</keyword>
<dbReference type="PANTHER" id="PTHR30146">
    <property type="entry name" value="LACI-RELATED TRANSCRIPTIONAL REPRESSOR"/>
    <property type="match status" value="1"/>
</dbReference>
<reference evidence="7" key="1">
    <citation type="submission" date="2019-09" db="EMBL/GenBank/DDBJ databases">
        <title>Mumia zhuanghuii sp. nov. isolated from the intestinal contents of plateau pika (Ochotona curzoniae) in the Qinghai-Tibet plateau of China.</title>
        <authorList>
            <person name="Tian Z."/>
        </authorList>
    </citation>
    <scope>NUCLEOTIDE SEQUENCE [LARGE SCALE GENOMIC DNA]</scope>
    <source>
        <strain evidence="7">DSM 25564</strain>
    </source>
</reference>
<feature type="compositionally biased region" description="Polar residues" evidence="4">
    <location>
        <begin position="330"/>
        <end position="346"/>
    </location>
</feature>
<dbReference type="GO" id="GO:0000976">
    <property type="term" value="F:transcription cis-regulatory region binding"/>
    <property type="evidence" value="ECO:0007669"/>
    <property type="project" value="TreeGrafter"/>
</dbReference>
<dbReference type="InterPro" id="IPR046335">
    <property type="entry name" value="LacI/GalR-like_sensor"/>
</dbReference>
<gene>
    <name evidence="6" type="ORF">F6B42_02005</name>
</gene>
<evidence type="ECO:0000256" key="3">
    <source>
        <dbReference type="ARBA" id="ARBA00023163"/>
    </source>
</evidence>
<evidence type="ECO:0000313" key="6">
    <source>
        <dbReference type="EMBL" id="KAA9089285.1"/>
    </source>
</evidence>
<accession>A0A5J5IWU0</accession>
<dbReference type="Gene3D" id="1.10.260.40">
    <property type="entry name" value="lambda repressor-like DNA-binding domains"/>
    <property type="match status" value="1"/>
</dbReference>
<dbReference type="InterPro" id="IPR000843">
    <property type="entry name" value="HTH_LacI"/>
</dbReference>
<feature type="domain" description="HTH lacI-type" evidence="5">
    <location>
        <begin position="6"/>
        <end position="61"/>
    </location>
</feature>
<dbReference type="GO" id="GO:0003700">
    <property type="term" value="F:DNA-binding transcription factor activity"/>
    <property type="evidence" value="ECO:0007669"/>
    <property type="project" value="TreeGrafter"/>
</dbReference>
<evidence type="ECO:0000256" key="4">
    <source>
        <dbReference type="SAM" id="MobiDB-lite"/>
    </source>
</evidence>
<keyword evidence="7" id="KW-1185">Reference proteome</keyword>
<evidence type="ECO:0000259" key="5">
    <source>
        <dbReference type="PROSITE" id="PS50932"/>
    </source>
</evidence>
<dbReference type="SUPFAM" id="SSF47413">
    <property type="entry name" value="lambda repressor-like DNA-binding domains"/>
    <property type="match status" value="1"/>
</dbReference>
<dbReference type="SMART" id="SM00354">
    <property type="entry name" value="HTH_LACI"/>
    <property type="match status" value="1"/>
</dbReference>
<organism evidence="6 7">
    <name type="scientific">Microbacterium radiodurans</name>
    <dbReference type="NCBI Taxonomy" id="661398"/>
    <lineage>
        <taxon>Bacteria</taxon>
        <taxon>Bacillati</taxon>
        <taxon>Actinomycetota</taxon>
        <taxon>Actinomycetes</taxon>
        <taxon>Micrococcales</taxon>
        <taxon>Microbacteriaceae</taxon>
        <taxon>Microbacterium</taxon>
    </lineage>
</organism>
<dbReference type="Pfam" id="PF13377">
    <property type="entry name" value="Peripla_BP_3"/>
    <property type="match status" value="1"/>
</dbReference>
<dbReference type="PANTHER" id="PTHR30146:SF138">
    <property type="entry name" value="TRANSCRIPTIONAL REGULATORY PROTEIN"/>
    <property type="match status" value="1"/>
</dbReference>
<evidence type="ECO:0000256" key="2">
    <source>
        <dbReference type="ARBA" id="ARBA00023125"/>
    </source>
</evidence>
<dbReference type="SUPFAM" id="SSF53822">
    <property type="entry name" value="Periplasmic binding protein-like I"/>
    <property type="match status" value="1"/>
</dbReference>
<dbReference type="RefSeq" id="WP_150417917.1">
    <property type="nucleotide sequence ID" value="NZ_VYRZ01000001.1"/>
</dbReference>
<proteinExistence type="predicted"/>
<dbReference type="InterPro" id="IPR010982">
    <property type="entry name" value="Lambda_DNA-bd_dom_sf"/>
</dbReference>
<dbReference type="EMBL" id="VYRZ01000001">
    <property type="protein sequence ID" value="KAA9089285.1"/>
    <property type="molecule type" value="Genomic_DNA"/>
</dbReference>
<dbReference type="CDD" id="cd01392">
    <property type="entry name" value="HTH_LacI"/>
    <property type="match status" value="1"/>
</dbReference>
<dbReference type="InterPro" id="IPR028082">
    <property type="entry name" value="Peripla_BP_I"/>
</dbReference>
<name>A0A5J5IWU0_9MICO</name>
<evidence type="ECO:0000313" key="7">
    <source>
        <dbReference type="Proteomes" id="UP000327039"/>
    </source>
</evidence>
<dbReference type="AlphaFoldDB" id="A0A5J5IWU0"/>
<dbReference type="CDD" id="cd06279">
    <property type="entry name" value="PBP1_LacI-like"/>
    <property type="match status" value="1"/>
</dbReference>
<feature type="region of interest" description="Disordered" evidence="4">
    <location>
        <begin position="330"/>
        <end position="352"/>
    </location>
</feature>
<dbReference type="Gene3D" id="3.40.50.2300">
    <property type="match status" value="2"/>
</dbReference>
<sequence length="352" mass="35701">MNARRPTIADVAREAGVSPSTASVVFSGKTPVSDATREKVHDAASRLGYLGPDPRAASLRRGRSGIIGVVSGGRLGSVFGDPVMRTTMDALADAVAPLGAGLLLVREGSVVAGEPTLLTAPIDAAVLIGCSGLLREHLASVRARGIPVVVIEGDGGEGVPVVALDNRAAQRRAAEHVRDLGHERVVAVTMPTRWDSESGWISADEERSTSVDVTADRLAGFRDVFPDAAAFAGVDSSIDAGVAVGRVIFGGGAPHPTAVVAQTDLLAAGVLRAAEEAGLRVPQDVSITGFDGIVVDGLAPYELTTLVQPAAAKGRAAGEAVAALLAGESPASSSLTSMFREGNTTGPAPAES</sequence>
<dbReference type="Proteomes" id="UP000327039">
    <property type="component" value="Unassembled WGS sequence"/>
</dbReference>
<protein>
    <submittedName>
        <fullName evidence="6">LacI family transcriptional regulator</fullName>
    </submittedName>
</protein>
<keyword evidence="3" id="KW-0804">Transcription</keyword>
<evidence type="ECO:0000256" key="1">
    <source>
        <dbReference type="ARBA" id="ARBA00023015"/>
    </source>
</evidence>
<comment type="caution">
    <text evidence="6">The sequence shown here is derived from an EMBL/GenBank/DDBJ whole genome shotgun (WGS) entry which is preliminary data.</text>
</comment>
<keyword evidence="2" id="KW-0238">DNA-binding</keyword>
<dbReference type="PROSITE" id="PS50932">
    <property type="entry name" value="HTH_LACI_2"/>
    <property type="match status" value="1"/>
</dbReference>
<dbReference type="OrthoDB" id="5171752at2"/>
<dbReference type="Pfam" id="PF00356">
    <property type="entry name" value="LacI"/>
    <property type="match status" value="1"/>
</dbReference>